<proteinExistence type="predicted"/>
<comment type="caution">
    <text evidence="1">The sequence shown here is derived from an EMBL/GenBank/DDBJ whole genome shotgun (WGS) entry which is preliminary data.</text>
</comment>
<organism evidence="1 2">
    <name type="scientific">Candidatus Desantisbacteria bacterium CG_4_10_14_0_8_um_filter_48_22</name>
    <dbReference type="NCBI Taxonomy" id="1974543"/>
    <lineage>
        <taxon>Bacteria</taxon>
        <taxon>Candidatus Desantisiibacteriota</taxon>
    </lineage>
</organism>
<sequence length="225" mass="24900">MDKVIYELNRCNQRSERMLSVIDLLNAGACSADMAAYIAEGVFRGASLLVGAKPSGGGKTTVMAAFLAFVPADTVIIPVESAQDIEGLSDSSRNICFLSHEIGSGHFYAYVWGEEARLFFSRAGSCQIASNLHADTLEQAEDIILNQNSVKKEDLARIRFLVFLEQGRSGNKKFSRVYESGANGRSELSEPLTLNKRQQEFKKFLLDTQKKGIYLIEEVRSAFLK</sequence>
<name>A0A2M7SBG0_9BACT</name>
<evidence type="ECO:0008006" key="3">
    <source>
        <dbReference type="Google" id="ProtNLM"/>
    </source>
</evidence>
<reference evidence="2" key="1">
    <citation type="submission" date="2017-09" db="EMBL/GenBank/DDBJ databases">
        <title>Depth-based differentiation of microbial function through sediment-hosted aquifers and enrichment of novel symbionts in the deep terrestrial subsurface.</title>
        <authorList>
            <person name="Probst A.J."/>
            <person name="Ladd B."/>
            <person name="Jarett J.K."/>
            <person name="Geller-Mcgrath D.E."/>
            <person name="Sieber C.M.K."/>
            <person name="Emerson J.B."/>
            <person name="Anantharaman K."/>
            <person name="Thomas B.C."/>
            <person name="Malmstrom R."/>
            <person name="Stieglmeier M."/>
            <person name="Klingl A."/>
            <person name="Woyke T."/>
            <person name="Ryan C.M."/>
            <person name="Banfield J.F."/>
        </authorList>
    </citation>
    <scope>NUCLEOTIDE SEQUENCE [LARGE SCALE GENOMIC DNA]</scope>
</reference>
<dbReference type="Gene3D" id="3.40.50.300">
    <property type="entry name" value="P-loop containing nucleotide triphosphate hydrolases"/>
    <property type="match status" value="1"/>
</dbReference>
<dbReference type="Proteomes" id="UP000229307">
    <property type="component" value="Unassembled WGS sequence"/>
</dbReference>
<evidence type="ECO:0000313" key="1">
    <source>
        <dbReference type="EMBL" id="PIZ16886.1"/>
    </source>
</evidence>
<accession>A0A2M7SBG0</accession>
<dbReference type="AlphaFoldDB" id="A0A2M7SBG0"/>
<protein>
    <recommendedName>
        <fullName evidence="3">Bacterial type II secretion system protein E domain-containing protein</fullName>
    </recommendedName>
</protein>
<dbReference type="EMBL" id="PFMR01000158">
    <property type="protein sequence ID" value="PIZ16886.1"/>
    <property type="molecule type" value="Genomic_DNA"/>
</dbReference>
<gene>
    <name evidence="1" type="ORF">COY52_05805</name>
</gene>
<evidence type="ECO:0000313" key="2">
    <source>
        <dbReference type="Proteomes" id="UP000229307"/>
    </source>
</evidence>
<dbReference type="InterPro" id="IPR027417">
    <property type="entry name" value="P-loop_NTPase"/>
</dbReference>